<dbReference type="OrthoDB" id="2754254at2759"/>
<evidence type="ECO:0000313" key="1">
    <source>
        <dbReference type="EMBL" id="TDL19347.1"/>
    </source>
</evidence>
<feature type="non-terminal residue" evidence="1">
    <location>
        <position position="1"/>
    </location>
</feature>
<dbReference type="Proteomes" id="UP000294933">
    <property type="component" value="Unassembled WGS sequence"/>
</dbReference>
<keyword evidence="2" id="KW-1185">Reference proteome</keyword>
<name>A0A4Y7PVA7_9AGAM</name>
<evidence type="ECO:0000313" key="2">
    <source>
        <dbReference type="Proteomes" id="UP000294933"/>
    </source>
</evidence>
<accession>A0A4Y7PVA7</accession>
<reference evidence="1 2" key="1">
    <citation type="submission" date="2018-06" db="EMBL/GenBank/DDBJ databases">
        <title>A transcriptomic atlas of mushroom development highlights an independent origin of complex multicellularity.</title>
        <authorList>
            <consortium name="DOE Joint Genome Institute"/>
            <person name="Krizsan K."/>
            <person name="Almasi E."/>
            <person name="Merenyi Z."/>
            <person name="Sahu N."/>
            <person name="Viragh M."/>
            <person name="Koszo T."/>
            <person name="Mondo S."/>
            <person name="Kiss B."/>
            <person name="Balint B."/>
            <person name="Kues U."/>
            <person name="Barry K."/>
            <person name="Hegedus J.C."/>
            <person name="Henrissat B."/>
            <person name="Johnson J."/>
            <person name="Lipzen A."/>
            <person name="Ohm R."/>
            <person name="Nagy I."/>
            <person name="Pangilinan J."/>
            <person name="Yan J."/>
            <person name="Xiong Y."/>
            <person name="Grigoriev I.V."/>
            <person name="Hibbett D.S."/>
            <person name="Nagy L.G."/>
        </authorList>
    </citation>
    <scope>NUCLEOTIDE SEQUENCE [LARGE SCALE GENOMIC DNA]</scope>
    <source>
        <strain evidence="1 2">SZMC22713</strain>
    </source>
</reference>
<protein>
    <submittedName>
        <fullName evidence="1">Uncharacterized protein</fullName>
    </submittedName>
</protein>
<organism evidence="1 2">
    <name type="scientific">Rickenella mellea</name>
    <dbReference type="NCBI Taxonomy" id="50990"/>
    <lineage>
        <taxon>Eukaryota</taxon>
        <taxon>Fungi</taxon>
        <taxon>Dikarya</taxon>
        <taxon>Basidiomycota</taxon>
        <taxon>Agaricomycotina</taxon>
        <taxon>Agaricomycetes</taxon>
        <taxon>Hymenochaetales</taxon>
        <taxon>Rickenellaceae</taxon>
        <taxon>Rickenella</taxon>
    </lineage>
</organism>
<gene>
    <name evidence="1" type="ORF">BD410DRAFT_689831</name>
</gene>
<dbReference type="AlphaFoldDB" id="A0A4Y7PVA7"/>
<proteinExistence type="predicted"/>
<feature type="non-terminal residue" evidence="1">
    <location>
        <position position="193"/>
    </location>
</feature>
<sequence length="193" mass="21849">LSDDIFWETTKFLEFHSLVALAGATRTIRRRIHSRFMSNYDANLRHYVDCPEGLRSLMRATGAVISGSCSQEFLHRVRHSDSAGDLEIYTPFEFHQSFLNYLMVVEGYSTEFISYADVGNEELNPGVYAVATLVIPDFTNDWQARVRVIASIDSCPFIPILCSHSTTLMNWIGPDSLTVLYPVLTFAKRGLIN</sequence>
<dbReference type="VEuPathDB" id="FungiDB:BD410DRAFT_689831"/>
<dbReference type="EMBL" id="ML170197">
    <property type="protein sequence ID" value="TDL19347.1"/>
    <property type="molecule type" value="Genomic_DNA"/>
</dbReference>